<comment type="caution">
    <text evidence="1">The sequence shown here is derived from an EMBL/GenBank/DDBJ whole genome shotgun (WGS) entry which is preliminary data.</text>
</comment>
<organism evidence="1 2">
    <name type="scientific">Brachionus plicatilis</name>
    <name type="common">Marine rotifer</name>
    <name type="synonym">Brachionus muelleri</name>
    <dbReference type="NCBI Taxonomy" id="10195"/>
    <lineage>
        <taxon>Eukaryota</taxon>
        <taxon>Metazoa</taxon>
        <taxon>Spiralia</taxon>
        <taxon>Gnathifera</taxon>
        <taxon>Rotifera</taxon>
        <taxon>Eurotatoria</taxon>
        <taxon>Monogononta</taxon>
        <taxon>Pseudotrocha</taxon>
        <taxon>Ploima</taxon>
        <taxon>Brachionidae</taxon>
        <taxon>Brachionus</taxon>
    </lineage>
</organism>
<sequence length="83" mass="9420">MRSTAHSPYLTNFCIFAKLQCSSLYYKPLRGSVLMSKFIDARNVVLGVVASLIKYDPFSPGRTWRPVLLVFFVLLANPVPLHF</sequence>
<dbReference type="AlphaFoldDB" id="A0A3M7PGQ5"/>
<proteinExistence type="predicted"/>
<reference evidence="1 2" key="1">
    <citation type="journal article" date="2018" name="Sci. Rep.">
        <title>Genomic signatures of local adaptation to the degree of environmental predictability in rotifers.</title>
        <authorList>
            <person name="Franch-Gras L."/>
            <person name="Hahn C."/>
            <person name="Garcia-Roger E.M."/>
            <person name="Carmona M.J."/>
            <person name="Serra M."/>
            <person name="Gomez A."/>
        </authorList>
    </citation>
    <scope>NUCLEOTIDE SEQUENCE [LARGE SCALE GENOMIC DNA]</scope>
    <source>
        <strain evidence="1">HYR1</strain>
    </source>
</reference>
<dbReference type="Proteomes" id="UP000276133">
    <property type="component" value="Unassembled WGS sequence"/>
</dbReference>
<evidence type="ECO:0000313" key="2">
    <source>
        <dbReference type="Proteomes" id="UP000276133"/>
    </source>
</evidence>
<evidence type="ECO:0000313" key="1">
    <source>
        <dbReference type="EMBL" id="RMZ98291.1"/>
    </source>
</evidence>
<dbReference type="EMBL" id="REGN01010860">
    <property type="protein sequence ID" value="RMZ98291.1"/>
    <property type="molecule type" value="Genomic_DNA"/>
</dbReference>
<accession>A0A3M7PGQ5</accession>
<protein>
    <submittedName>
        <fullName evidence="1">Uncharacterized protein</fullName>
    </submittedName>
</protein>
<keyword evidence="2" id="KW-1185">Reference proteome</keyword>
<name>A0A3M7PGQ5_BRAPC</name>
<gene>
    <name evidence="1" type="ORF">BpHYR1_006262</name>
</gene>